<proteinExistence type="predicted"/>
<sequence>MGPLSAGRVRAARLSGVVAGSGHWPVVHREEAWRPRRFAYSRADLVDSSETGGPMDGAVLGLLTALTGIAGTLASAFMVQRGAERSKARELEHAERMRAEERRHADERTALDTRRSCYVALNTAARYYHIVLTDCRHALQADLMTEELRSRLDEARVDHRAQHAEAQMVLPDTVLGAAGGVNRGLNSVYGIVKRLDSGSHPAGESVLDVEHGLSGAWGHLVAMRTVMRADLGISESGGKPADEVVQREADSSTSPEPPR</sequence>
<evidence type="ECO:0000256" key="1">
    <source>
        <dbReference type="SAM" id="MobiDB-lite"/>
    </source>
</evidence>
<feature type="compositionally biased region" description="Basic and acidic residues" evidence="1">
    <location>
        <begin position="240"/>
        <end position="250"/>
    </location>
</feature>
<feature type="transmembrane region" description="Helical" evidence="2">
    <location>
        <begin position="58"/>
        <end position="79"/>
    </location>
</feature>
<feature type="region of interest" description="Disordered" evidence="1">
    <location>
        <begin position="88"/>
        <end position="107"/>
    </location>
</feature>
<evidence type="ECO:0000256" key="2">
    <source>
        <dbReference type="SAM" id="Phobius"/>
    </source>
</evidence>
<dbReference type="AlphaFoldDB" id="A0A9W6P3U1"/>
<reference evidence="3" key="1">
    <citation type="submission" date="2023-02" db="EMBL/GenBank/DDBJ databases">
        <title>Nocardiopsis ansamitocini NBRC 112285.</title>
        <authorList>
            <person name="Ichikawa N."/>
            <person name="Sato H."/>
            <person name="Tonouchi N."/>
        </authorList>
    </citation>
    <scope>NUCLEOTIDE SEQUENCE</scope>
    <source>
        <strain evidence="3">NBRC 112285</strain>
    </source>
</reference>
<keyword evidence="2" id="KW-1133">Transmembrane helix</keyword>
<feature type="region of interest" description="Disordered" evidence="1">
    <location>
        <begin position="233"/>
        <end position="259"/>
    </location>
</feature>
<dbReference type="RefSeq" id="WP_285757368.1">
    <property type="nucleotide sequence ID" value="NZ_BSQG01000001.1"/>
</dbReference>
<evidence type="ECO:0000313" key="3">
    <source>
        <dbReference type="EMBL" id="GLU46523.1"/>
    </source>
</evidence>
<gene>
    <name evidence="3" type="ORF">Nans01_08740</name>
</gene>
<keyword evidence="2" id="KW-0812">Transmembrane</keyword>
<protein>
    <submittedName>
        <fullName evidence="3">Uncharacterized protein</fullName>
    </submittedName>
</protein>
<organism evidence="3 4">
    <name type="scientific">Nocardiopsis ansamitocini</name>
    <dbReference type="NCBI Taxonomy" id="1670832"/>
    <lineage>
        <taxon>Bacteria</taxon>
        <taxon>Bacillati</taxon>
        <taxon>Actinomycetota</taxon>
        <taxon>Actinomycetes</taxon>
        <taxon>Streptosporangiales</taxon>
        <taxon>Nocardiopsidaceae</taxon>
        <taxon>Nocardiopsis</taxon>
    </lineage>
</organism>
<comment type="caution">
    <text evidence="3">The sequence shown here is derived from an EMBL/GenBank/DDBJ whole genome shotgun (WGS) entry which is preliminary data.</text>
</comment>
<evidence type="ECO:0000313" key="4">
    <source>
        <dbReference type="Proteomes" id="UP001165092"/>
    </source>
</evidence>
<dbReference type="EMBL" id="BSQG01000001">
    <property type="protein sequence ID" value="GLU46523.1"/>
    <property type="molecule type" value="Genomic_DNA"/>
</dbReference>
<keyword evidence="4" id="KW-1185">Reference proteome</keyword>
<accession>A0A9W6P3U1</accession>
<dbReference type="Proteomes" id="UP001165092">
    <property type="component" value="Unassembled WGS sequence"/>
</dbReference>
<name>A0A9W6P3U1_9ACTN</name>
<keyword evidence="2" id="KW-0472">Membrane</keyword>